<keyword evidence="1" id="KW-0812">Transmembrane</keyword>
<dbReference type="SUPFAM" id="SSF55874">
    <property type="entry name" value="ATPase domain of HSP90 chaperone/DNA topoisomerase II/histidine kinase"/>
    <property type="match status" value="1"/>
</dbReference>
<dbReference type="Pfam" id="PF06580">
    <property type="entry name" value="His_kinase"/>
    <property type="match status" value="1"/>
</dbReference>
<dbReference type="GO" id="GO:0016301">
    <property type="term" value="F:kinase activity"/>
    <property type="evidence" value="ECO:0007669"/>
    <property type="project" value="UniProtKB-KW"/>
</dbReference>
<dbReference type="PANTHER" id="PTHR34220:SF9">
    <property type="entry name" value="SIGNAL TRANSDUCTION HISTIDINE KINASE INTERNAL REGION DOMAIN-CONTAINING PROTEIN"/>
    <property type="match status" value="1"/>
</dbReference>
<evidence type="ECO:0000259" key="2">
    <source>
        <dbReference type="Pfam" id="PF06580"/>
    </source>
</evidence>
<dbReference type="EMBL" id="WWCS01000006">
    <property type="protein sequence ID" value="MYN40083.1"/>
    <property type="molecule type" value="Genomic_DNA"/>
</dbReference>
<sequence length="368" mass="41276">MHRTRTVIALAWLLFWLLMITTSVQEYLRDHDHGLWKPVLWEGSSALTGTLLLLAQRHFTRRYDHLIDAPLRWFARQLVWLPVYWLAFVPVAFGIRHAVYAWAGEPYPHGGWAGIYLYEDIKMTVFFFIFATITFGVLSFHAMLDEKLRVERANASLREAQLLRLSQQMQPHFLFNALNTISSLMYSDVARADAMLVQLSDVLRATLDVGERHLVPLEMELRLLRGYAALMAERFSDRVSIAWQVDDTLLACAVPVMSMQPLLENVFKHTVEKRRQPTAITLSVQRQQDMLVLRVEDDAGLLPAATPAAGGPAAGSAANADRSAGAGGIGVRNLRQRLAALYGDQAAFDLIQLSPAGVRAEVRLPCAS</sequence>
<name>A0ABW9WI39_9BURK</name>
<feature type="transmembrane region" description="Helical" evidence="1">
    <location>
        <begin position="123"/>
        <end position="144"/>
    </location>
</feature>
<feature type="transmembrane region" description="Helical" evidence="1">
    <location>
        <begin position="39"/>
        <end position="57"/>
    </location>
</feature>
<accession>A0ABW9WI39</accession>
<evidence type="ECO:0000313" key="3">
    <source>
        <dbReference type="EMBL" id="MYN40083.1"/>
    </source>
</evidence>
<dbReference type="Proteomes" id="UP000466332">
    <property type="component" value="Unassembled WGS sequence"/>
</dbReference>
<feature type="domain" description="Signal transduction histidine kinase internal region" evidence="2">
    <location>
        <begin position="160"/>
        <end position="238"/>
    </location>
</feature>
<organism evidence="3 4">
    <name type="scientific">Duganella margarita</name>
    <dbReference type="NCBI Taxonomy" id="2692170"/>
    <lineage>
        <taxon>Bacteria</taxon>
        <taxon>Pseudomonadati</taxon>
        <taxon>Pseudomonadota</taxon>
        <taxon>Betaproteobacteria</taxon>
        <taxon>Burkholderiales</taxon>
        <taxon>Oxalobacteraceae</taxon>
        <taxon>Telluria group</taxon>
        <taxon>Duganella</taxon>
    </lineage>
</organism>
<reference evidence="3 4" key="1">
    <citation type="submission" date="2019-12" db="EMBL/GenBank/DDBJ databases">
        <title>Novel species isolated from a subtropical stream in China.</title>
        <authorList>
            <person name="Lu H."/>
        </authorList>
    </citation>
    <scope>NUCLEOTIDE SEQUENCE [LARGE SCALE GENOMIC DNA]</scope>
    <source>
        <strain evidence="3 4">FT109W</strain>
    </source>
</reference>
<dbReference type="PANTHER" id="PTHR34220">
    <property type="entry name" value="SENSOR HISTIDINE KINASE YPDA"/>
    <property type="match status" value="1"/>
</dbReference>
<gene>
    <name evidence="3" type="ORF">GTP55_11925</name>
</gene>
<dbReference type="InterPro" id="IPR010559">
    <property type="entry name" value="Sig_transdc_His_kin_internal"/>
</dbReference>
<evidence type="ECO:0000256" key="1">
    <source>
        <dbReference type="SAM" id="Phobius"/>
    </source>
</evidence>
<comment type="caution">
    <text evidence="3">The sequence shown here is derived from an EMBL/GenBank/DDBJ whole genome shotgun (WGS) entry which is preliminary data.</text>
</comment>
<dbReference type="InterPro" id="IPR050640">
    <property type="entry name" value="Bact_2-comp_sensor_kinase"/>
</dbReference>
<keyword evidence="4" id="KW-1185">Reference proteome</keyword>
<protein>
    <submittedName>
        <fullName evidence="3">Sensor histidine kinase</fullName>
    </submittedName>
</protein>
<keyword evidence="1" id="KW-1133">Transmembrane helix</keyword>
<proteinExistence type="predicted"/>
<keyword evidence="3" id="KW-0418">Kinase</keyword>
<dbReference type="RefSeq" id="WP_161045138.1">
    <property type="nucleotide sequence ID" value="NZ_WWCS01000006.1"/>
</dbReference>
<evidence type="ECO:0000313" key="4">
    <source>
        <dbReference type="Proteomes" id="UP000466332"/>
    </source>
</evidence>
<dbReference type="Gene3D" id="3.30.565.10">
    <property type="entry name" value="Histidine kinase-like ATPase, C-terminal domain"/>
    <property type="match status" value="1"/>
</dbReference>
<dbReference type="InterPro" id="IPR036890">
    <property type="entry name" value="HATPase_C_sf"/>
</dbReference>
<feature type="transmembrane region" description="Helical" evidence="1">
    <location>
        <begin position="78"/>
        <end position="103"/>
    </location>
</feature>
<keyword evidence="3" id="KW-0808">Transferase</keyword>
<keyword evidence="1" id="KW-0472">Membrane</keyword>